<dbReference type="GO" id="GO:0006488">
    <property type="term" value="P:dolichol-linked oligosaccharide biosynthetic process"/>
    <property type="evidence" value="ECO:0007669"/>
    <property type="project" value="InterPro"/>
</dbReference>
<feature type="transmembrane region" description="Helical" evidence="9">
    <location>
        <begin position="139"/>
        <end position="158"/>
    </location>
</feature>
<evidence type="ECO:0000256" key="6">
    <source>
        <dbReference type="ARBA" id="ARBA00022989"/>
    </source>
</evidence>
<keyword evidence="4 9" id="KW-0812">Transmembrane</keyword>
<evidence type="ECO:0000256" key="9">
    <source>
        <dbReference type="RuleBase" id="RU365067"/>
    </source>
</evidence>
<accession>A0AAV1CAS2</accession>
<evidence type="ECO:0000256" key="5">
    <source>
        <dbReference type="ARBA" id="ARBA00022824"/>
    </source>
</evidence>
<gene>
    <name evidence="11" type="ORF">OLC1_LOCUS3797</name>
</gene>
<comment type="function">
    <text evidence="8 9">Intramembrane glycolipid transporter that operates in the biosynthetic pathway of dolichol-linked oligosaccharides, the glycan precursors employed in protein asparagine (N)-glycosylation. The sequential addition of sugars to dolichol pyrophosphate produces dolichol-linked oligosaccharides containing fourteen sugars, including two GlcNAcs, nine mannoses and three glucoses. Once assembled, the oligosaccharide is transferred from the lipid to nascent proteins by oligosaccharyltransferases. The assembly of dolichol-linked oligosaccharides begins on the cytosolic side of the endoplasmic reticulum membrane and finishes in its lumen. RFT1 could mediate the translocation of the cytosolically oriented intermediate DolPP-GlcNAc2Man5, produced by ALG11, into the ER lumen where dolichol-linked oligosaccharides assembly continues. However, the intramembrane lipid transporter activity could not be confirmed in vitro.</text>
</comment>
<feature type="transmembrane region" description="Helical" evidence="9">
    <location>
        <begin position="170"/>
        <end position="188"/>
    </location>
</feature>
<comment type="subcellular location">
    <subcellularLocation>
        <location evidence="1 9">Endoplasmic reticulum membrane</location>
        <topology evidence="1 9">Multi-pass membrane protein</topology>
    </subcellularLocation>
</comment>
<evidence type="ECO:0000256" key="3">
    <source>
        <dbReference type="ARBA" id="ARBA00010288"/>
    </source>
</evidence>
<organism evidence="11 12">
    <name type="scientific">Oldenlandia corymbosa var. corymbosa</name>
    <dbReference type="NCBI Taxonomy" id="529605"/>
    <lineage>
        <taxon>Eukaryota</taxon>
        <taxon>Viridiplantae</taxon>
        <taxon>Streptophyta</taxon>
        <taxon>Embryophyta</taxon>
        <taxon>Tracheophyta</taxon>
        <taxon>Spermatophyta</taxon>
        <taxon>Magnoliopsida</taxon>
        <taxon>eudicotyledons</taxon>
        <taxon>Gunneridae</taxon>
        <taxon>Pentapetalae</taxon>
        <taxon>asterids</taxon>
        <taxon>lamiids</taxon>
        <taxon>Gentianales</taxon>
        <taxon>Rubiaceae</taxon>
        <taxon>Rubioideae</taxon>
        <taxon>Spermacoceae</taxon>
        <taxon>Hedyotis-Oldenlandia complex</taxon>
        <taxon>Oldenlandia</taxon>
    </lineage>
</organism>
<feature type="transmembrane region" description="Helical" evidence="9">
    <location>
        <begin position="461"/>
        <end position="479"/>
    </location>
</feature>
<feature type="transmembrane region" description="Helical" evidence="9">
    <location>
        <begin position="200"/>
        <end position="221"/>
    </location>
</feature>
<comment type="pathway">
    <text evidence="2">Protein modification; protein glycosylation.</text>
</comment>
<feature type="region of interest" description="Disordered" evidence="10">
    <location>
        <begin position="1"/>
        <end position="20"/>
    </location>
</feature>
<evidence type="ECO:0000256" key="10">
    <source>
        <dbReference type="SAM" id="MobiDB-lite"/>
    </source>
</evidence>
<sequence>MSENSDSSDQPQPLIEGDPKTNLPRTFKYLLATQFLSRGIPFIFNSWIVRHLTEEDYAIYAVQFQLFVTCILFLSREGFRRACLRADIKCDGTSMTGNLARLLTVAWFTFPLGILFTVAGSAFVLWWQSLSYHSSYAQAILINGFACVLELLAEPFYILSQNLLLLKLRLVIESLATLMRCLTTYFLIVKEIDMERVIVFALSQTAYGASIFVGYWGYFLLNQAYKVSDLFPFSVGNLMNHDQQLAYMCRLFTFQSIRKLILQEGEKVVLVWFDTPFNQAVYGLVEKLGSLVVRLVFLPFEESSFATFARFASGESAENKRKLGSCLTDALKLVLLIGLVVVAFGPSYSYSLIRILYGQKWSDGEASTALKYYALYVVVLAMNGTSEAFLHAVATEKALRRWNDSLLYFSLIYVVLNICLIRSIGAVGLILANIINMIFRIIYSAIFIRNYFEGSSFSFRGCLPSGWSFLLLSSVVTQISERVFLDPSNFWKTFCVHVCVGISCLSTAAIFIYRGERLFINKMIRSRAHAD</sequence>
<feature type="transmembrane region" description="Helical" evidence="9">
    <location>
        <begin position="491"/>
        <end position="513"/>
    </location>
</feature>
<keyword evidence="7 9" id="KW-0472">Membrane</keyword>
<feature type="transmembrane region" description="Helical" evidence="9">
    <location>
        <begin position="330"/>
        <end position="353"/>
    </location>
</feature>
<protein>
    <recommendedName>
        <fullName evidence="9">Protein RFT1 homolog</fullName>
    </recommendedName>
</protein>
<feature type="transmembrane region" description="Helical" evidence="9">
    <location>
        <begin position="430"/>
        <end position="449"/>
    </location>
</feature>
<dbReference type="AlphaFoldDB" id="A0AAV1CAS2"/>
<dbReference type="EMBL" id="OX459118">
    <property type="protein sequence ID" value="CAI9092025.1"/>
    <property type="molecule type" value="Genomic_DNA"/>
</dbReference>
<dbReference type="PANTHER" id="PTHR13117">
    <property type="entry name" value="ENDOPLASMIC RETICULUM MULTISPAN TRANSMEMBRANE PROTEIN-RELATED"/>
    <property type="match status" value="1"/>
</dbReference>
<evidence type="ECO:0000313" key="11">
    <source>
        <dbReference type="EMBL" id="CAI9092025.1"/>
    </source>
</evidence>
<name>A0AAV1CAS2_OLDCO</name>
<feature type="transmembrane region" description="Helical" evidence="9">
    <location>
        <begin position="373"/>
        <end position="394"/>
    </location>
</feature>
<keyword evidence="5" id="KW-0256">Endoplasmic reticulum</keyword>
<feature type="transmembrane region" description="Helical" evidence="9">
    <location>
        <begin position="105"/>
        <end position="127"/>
    </location>
</feature>
<dbReference type="Pfam" id="PF04506">
    <property type="entry name" value="Rft-1"/>
    <property type="match status" value="1"/>
</dbReference>
<dbReference type="InterPro" id="IPR007594">
    <property type="entry name" value="RFT1"/>
</dbReference>
<feature type="transmembrane region" description="Helical" evidence="9">
    <location>
        <begin position="406"/>
        <end position="424"/>
    </location>
</feature>
<evidence type="ECO:0000256" key="1">
    <source>
        <dbReference type="ARBA" id="ARBA00004477"/>
    </source>
</evidence>
<comment type="similarity">
    <text evidence="3 9">Belongs to the RFT1 family.</text>
</comment>
<evidence type="ECO:0000256" key="4">
    <source>
        <dbReference type="ARBA" id="ARBA00022692"/>
    </source>
</evidence>
<evidence type="ECO:0000313" key="12">
    <source>
        <dbReference type="Proteomes" id="UP001161247"/>
    </source>
</evidence>
<keyword evidence="12" id="KW-1185">Reference proteome</keyword>
<dbReference type="GO" id="GO:0034203">
    <property type="term" value="P:glycolipid translocation"/>
    <property type="evidence" value="ECO:0007669"/>
    <property type="project" value="TreeGrafter"/>
</dbReference>
<dbReference type="PANTHER" id="PTHR13117:SF5">
    <property type="entry name" value="PROTEIN RFT1 HOMOLOG"/>
    <property type="match status" value="1"/>
</dbReference>
<keyword evidence="6 9" id="KW-1133">Transmembrane helix</keyword>
<evidence type="ECO:0000256" key="2">
    <source>
        <dbReference type="ARBA" id="ARBA00004922"/>
    </source>
</evidence>
<feature type="compositionally biased region" description="Polar residues" evidence="10">
    <location>
        <begin position="1"/>
        <end position="11"/>
    </location>
</feature>
<feature type="transmembrane region" description="Helical" evidence="9">
    <location>
        <begin position="57"/>
        <end position="75"/>
    </location>
</feature>
<evidence type="ECO:0000256" key="8">
    <source>
        <dbReference type="ARBA" id="ARBA00045912"/>
    </source>
</evidence>
<dbReference type="Proteomes" id="UP001161247">
    <property type="component" value="Chromosome 1"/>
</dbReference>
<dbReference type="GO" id="GO:0005789">
    <property type="term" value="C:endoplasmic reticulum membrane"/>
    <property type="evidence" value="ECO:0007669"/>
    <property type="project" value="UniProtKB-SubCell"/>
</dbReference>
<evidence type="ECO:0000256" key="7">
    <source>
        <dbReference type="ARBA" id="ARBA00023136"/>
    </source>
</evidence>
<proteinExistence type="inferred from homology"/>
<reference evidence="11" key="1">
    <citation type="submission" date="2023-03" db="EMBL/GenBank/DDBJ databases">
        <authorList>
            <person name="Julca I."/>
        </authorList>
    </citation>
    <scope>NUCLEOTIDE SEQUENCE</scope>
</reference>